<gene>
    <name evidence="6" type="ORF">POM88_044226</name>
</gene>
<feature type="compositionally biased region" description="Pro residues" evidence="3">
    <location>
        <begin position="166"/>
        <end position="190"/>
    </location>
</feature>
<dbReference type="Pfam" id="PF02181">
    <property type="entry name" value="FH2"/>
    <property type="match status" value="1"/>
</dbReference>
<comment type="caution">
    <text evidence="6">The sequence shown here is derived from an EMBL/GenBank/DDBJ whole genome shotgun (WGS) entry which is preliminary data.</text>
</comment>
<feature type="compositionally biased region" description="Basic and acidic residues" evidence="3">
    <location>
        <begin position="109"/>
        <end position="120"/>
    </location>
</feature>
<feature type="compositionally biased region" description="Polar residues" evidence="3">
    <location>
        <begin position="129"/>
        <end position="145"/>
    </location>
</feature>
<dbReference type="GO" id="GO:0045010">
    <property type="term" value="P:actin nucleation"/>
    <property type="evidence" value="ECO:0007669"/>
    <property type="project" value="InterPro"/>
</dbReference>
<evidence type="ECO:0000259" key="5">
    <source>
        <dbReference type="PROSITE" id="PS51444"/>
    </source>
</evidence>
<keyword evidence="4" id="KW-1133">Transmembrane helix</keyword>
<evidence type="ECO:0000256" key="4">
    <source>
        <dbReference type="SAM" id="Phobius"/>
    </source>
</evidence>
<evidence type="ECO:0000256" key="2">
    <source>
        <dbReference type="RuleBase" id="RU361260"/>
    </source>
</evidence>
<dbReference type="InterPro" id="IPR042201">
    <property type="entry name" value="FH2_Formin_sf"/>
</dbReference>
<name>A0AAD8H2E2_9APIA</name>
<accession>A0AAD8H2E2</accession>
<evidence type="ECO:0000313" key="7">
    <source>
        <dbReference type="Proteomes" id="UP001237642"/>
    </source>
</evidence>
<dbReference type="Gene3D" id="1.20.58.2220">
    <property type="entry name" value="Formin, FH2 domain"/>
    <property type="match status" value="1"/>
</dbReference>
<dbReference type="AlphaFoldDB" id="A0AAD8H2E2"/>
<dbReference type="Proteomes" id="UP001237642">
    <property type="component" value="Unassembled WGS sequence"/>
</dbReference>
<reference evidence="6" key="1">
    <citation type="submission" date="2023-02" db="EMBL/GenBank/DDBJ databases">
        <title>Genome of toxic invasive species Heracleum sosnowskyi carries increased number of genes despite the absence of recent whole-genome duplications.</title>
        <authorList>
            <person name="Schelkunov M."/>
            <person name="Shtratnikova V."/>
            <person name="Makarenko M."/>
            <person name="Klepikova A."/>
            <person name="Omelchenko D."/>
            <person name="Novikova G."/>
            <person name="Obukhova E."/>
            <person name="Bogdanov V."/>
            <person name="Penin A."/>
            <person name="Logacheva M."/>
        </authorList>
    </citation>
    <scope>NUCLEOTIDE SEQUENCE</scope>
    <source>
        <strain evidence="6">Hsosn_3</strain>
        <tissue evidence="6">Leaf</tissue>
    </source>
</reference>
<organism evidence="6 7">
    <name type="scientific">Heracleum sosnowskyi</name>
    <dbReference type="NCBI Taxonomy" id="360622"/>
    <lineage>
        <taxon>Eukaryota</taxon>
        <taxon>Viridiplantae</taxon>
        <taxon>Streptophyta</taxon>
        <taxon>Embryophyta</taxon>
        <taxon>Tracheophyta</taxon>
        <taxon>Spermatophyta</taxon>
        <taxon>Magnoliopsida</taxon>
        <taxon>eudicotyledons</taxon>
        <taxon>Gunneridae</taxon>
        <taxon>Pentapetalae</taxon>
        <taxon>asterids</taxon>
        <taxon>campanulids</taxon>
        <taxon>Apiales</taxon>
        <taxon>Apiaceae</taxon>
        <taxon>Apioideae</taxon>
        <taxon>apioid superclade</taxon>
        <taxon>Tordylieae</taxon>
        <taxon>Tordyliinae</taxon>
        <taxon>Heracleum</taxon>
    </lineage>
</organism>
<keyword evidence="4" id="KW-0812">Transmembrane</keyword>
<proteinExistence type="inferred from homology"/>
<sequence>MSFRRALSSASPSQDVIFKVIAATAATTLIVASVIFYSVYRYAMARERRKNMTGPSFSKEISVDYKVSQQDRALKSLDISDNGNDVLFLQKLEGGQLDSFSTISLNLSKSEEKKRSDSTRHGTKLFGQTEETQSVRKTSNFTNSEKSPRFLSQPMPCNVILVKQYAPPPPPPPPPPPVFPKKFPVPPIPKLPARKKPPAPPLPRLRPDRTSLKLLTNQIGKMNSTRTEASTEKSSKGNDEVQMKMKPLHWDKVTANVDHSVVWNEINAGSLRFDDKLIEALFGYNASTPKPPETKNMSSTSARCSSMRPAQIFILDPRRSQNTAIILKSLASSCKEIQDAILEGQGLDTDTLEKLTKISPTEDETEKILQFNGNHSNLAYAESFLYQLLKCIPSAFIRINAMLFRSNYDLEILHLKEALQTLEYGCKELRARGIFLKLLEAILRAGNHMNAGTVRGNAKGFNLAALQKISYVKSTDGKITLLQFVVEQIALAEGKRCADNISHDCESGSTQYIRYYGQDPDSHTDTEHSEKEILKLGLSILGSLRTEYSNVKKAATIHYDALVNQCSNLTFCVGEIKQLMNQCGNDERSDYAKDMKGFIEGCEDELRIVREEQTRVMQLVKRTTEFYQTGASNDKQGHPLQIFIFVRDFLDMVDQACTDIARKHHKTAKTAQSSPQMPSPSITASMVVQNLQLYAKPDKLDSNSFSNSEEDF</sequence>
<evidence type="ECO:0000313" key="6">
    <source>
        <dbReference type="EMBL" id="KAK1359752.1"/>
    </source>
</evidence>
<dbReference type="PANTHER" id="PTHR23213">
    <property type="entry name" value="FORMIN-RELATED"/>
    <property type="match status" value="1"/>
</dbReference>
<dbReference type="InterPro" id="IPR015425">
    <property type="entry name" value="FH2_Formin"/>
</dbReference>
<dbReference type="InterPro" id="IPR027643">
    <property type="entry name" value="Formin-like_plant"/>
</dbReference>
<keyword evidence="7" id="KW-1185">Reference proteome</keyword>
<dbReference type="PROSITE" id="PS51444">
    <property type="entry name" value="FH2"/>
    <property type="match status" value="1"/>
</dbReference>
<protein>
    <recommendedName>
        <fullName evidence="2">Formin-like protein</fullName>
    </recommendedName>
</protein>
<comment type="similarity">
    <text evidence="1">Belongs to the formin-like family. Class-I subfamily.</text>
</comment>
<feature type="transmembrane region" description="Helical" evidence="4">
    <location>
        <begin position="20"/>
        <end position="40"/>
    </location>
</feature>
<feature type="region of interest" description="Disordered" evidence="3">
    <location>
        <begin position="108"/>
        <end position="207"/>
    </location>
</feature>
<dbReference type="EMBL" id="JAUIZM010000010">
    <property type="protein sequence ID" value="KAK1359752.1"/>
    <property type="molecule type" value="Genomic_DNA"/>
</dbReference>
<evidence type="ECO:0000256" key="1">
    <source>
        <dbReference type="ARBA" id="ARBA00025793"/>
    </source>
</evidence>
<dbReference type="SMART" id="SM00498">
    <property type="entry name" value="FH2"/>
    <property type="match status" value="1"/>
</dbReference>
<feature type="domain" description="FH2" evidence="5">
    <location>
        <begin position="235"/>
        <end position="679"/>
    </location>
</feature>
<reference evidence="6" key="2">
    <citation type="submission" date="2023-05" db="EMBL/GenBank/DDBJ databases">
        <authorList>
            <person name="Schelkunov M.I."/>
        </authorList>
    </citation>
    <scope>NUCLEOTIDE SEQUENCE</scope>
    <source>
        <strain evidence="6">Hsosn_3</strain>
        <tissue evidence="6">Leaf</tissue>
    </source>
</reference>
<dbReference type="GO" id="GO:0051015">
    <property type="term" value="F:actin filament binding"/>
    <property type="evidence" value="ECO:0007669"/>
    <property type="project" value="InterPro"/>
</dbReference>
<keyword evidence="4" id="KW-0472">Membrane</keyword>
<evidence type="ECO:0000256" key="3">
    <source>
        <dbReference type="SAM" id="MobiDB-lite"/>
    </source>
</evidence>
<dbReference type="SUPFAM" id="SSF101447">
    <property type="entry name" value="Formin homology 2 domain (FH2 domain)"/>
    <property type="match status" value="1"/>
</dbReference>
<dbReference type="PANTHER" id="PTHR23213:SF273">
    <property type="entry name" value="FORMIN-LIKE PROTEIN"/>
    <property type="match status" value="1"/>
</dbReference>